<name>A0A7H9B8S8_ZYGMR</name>
<gene>
    <name evidence="1" type="ORF">HG535_0H03440</name>
</gene>
<sequence length="347" mass="40486">MEMDQDDYLGSVDKKDELTTLTIFGTRPGSMSVANEPPTAFLRTIENGKIMHSKTCSFIIYSISYPNLTTSASEKLFQPFQLFKDCYNRNKRRQDAQYQLANYFSLTSLQKSFDDGADNSFEGSTMLLDNSNQHQKQPELCIFPEAILFDKSTGHLKTVQHIQEYENRFETVLKKFNEKRISHLYINWMRLLESYVELVFRDLAVKWCHWLHSVRAARHRQSIQMTLRTRLPELCRIFWQKYFIFQNSSRQPINEFSSELLRKILLKARQKNGKSYSKISFGLWLDSKNGILIMGNGVYFGKEPSLKNVHVIPTAGICLDRMMPKDVTSKLLLFINLAIIECFYNEA</sequence>
<evidence type="ECO:0000313" key="2">
    <source>
        <dbReference type="Proteomes" id="UP000509704"/>
    </source>
</evidence>
<dbReference type="OrthoDB" id="4038005at2759"/>
<keyword evidence="2" id="KW-1185">Reference proteome</keyword>
<protein>
    <submittedName>
        <fullName evidence="1">Uncharacterized protein</fullName>
    </submittedName>
</protein>
<accession>A0A7H9B8S8</accession>
<dbReference type="GeneID" id="59238820"/>
<dbReference type="RefSeq" id="XP_037146742.1">
    <property type="nucleotide sequence ID" value="XM_037290847.1"/>
</dbReference>
<organism evidence="1 2">
    <name type="scientific">Zygotorulaspora mrakii</name>
    <name type="common">Zygosaccharomyces mrakii</name>
    <dbReference type="NCBI Taxonomy" id="42260"/>
    <lineage>
        <taxon>Eukaryota</taxon>
        <taxon>Fungi</taxon>
        <taxon>Dikarya</taxon>
        <taxon>Ascomycota</taxon>
        <taxon>Saccharomycotina</taxon>
        <taxon>Saccharomycetes</taxon>
        <taxon>Saccharomycetales</taxon>
        <taxon>Saccharomycetaceae</taxon>
        <taxon>Zygotorulaspora</taxon>
    </lineage>
</organism>
<evidence type="ECO:0000313" key="1">
    <source>
        <dbReference type="EMBL" id="QLG75017.1"/>
    </source>
</evidence>
<dbReference type="EMBL" id="CP058611">
    <property type="protein sequence ID" value="QLG75017.1"/>
    <property type="molecule type" value="Genomic_DNA"/>
</dbReference>
<dbReference type="KEGG" id="zmk:HG535_0H03440"/>
<dbReference type="AlphaFoldDB" id="A0A7H9B8S8"/>
<dbReference type="Proteomes" id="UP000509704">
    <property type="component" value="Chromosome 8"/>
</dbReference>
<proteinExistence type="predicted"/>
<reference evidence="1 2" key="1">
    <citation type="submission" date="2020-07" db="EMBL/GenBank/DDBJ databases">
        <title>The yeast mating-type switching endonuclease HO is a domesticated member of an unorthodox homing genetic element family.</title>
        <authorList>
            <person name="Coughlan A.Y."/>
            <person name="Lombardi L."/>
            <person name="Braun-Galleani S."/>
            <person name="Martos A.R."/>
            <person name="Galeote V."/>
            <person name="Bigey F."/>
            <person name="Dequin S."/>
            <person name="Byrne K.P."/>
            <person name="Wolfe K.H."/>
        </authorList>
    </citation>
    <scope>NUCLEOTIDE SEQUENCE [LARGE SCALE GENOMIC DNA]</scope>
    <source>
        <strain evidence="1 2">NRRL Y-6702</strain>
    </source>
</reference>